<feature type="region of interest" description="Disordered" evidence="1">
    <location>
        <begin position="1"/>
        <end position="24"/>
    </location>
</feature>
<evidence type="ECO:0000313" key="2">
    <source>
        <dbReference type="EMBL" id="CDR17257.1"/>
    </source>
</evidence>
<accession>A0A061A377</accession>
<organism evidence="2">
    <name type="scientific">Streptomyces iranensis</name>
    <dbReference type="NCBI Taxonomy" id="576784"/>
    <lineage>
        <taxon>Bacteria</taxon>
        <taxon>Bacillati</taxon>
        <taxon>Actinomycetota</taxon>
        <taxon>Actinomycetes</taxon>
        <taxon>Kitasatosporales</taxon>
        <taxon>Streptomycetaceae</taxon>
        <taxon>Streptomyces</taxon>
        <taxon>Streptomyces violaceusniger group</taxon>
    </lineage>
</organism>
<proteinExistence type="predicted"/>
<dbReference type="HOGENOM" id="CLU_3158334_0_0_11"/>
<reference evidence="2" key="1">
    <citation type="submission" date="2014-05" db="EMBL/GenBank/DDBJ databases">
        <authorList>
            <person name="Horn Fabian"/>
        </authorList>
    </citation>
    <scope>NUCLEOTIDE SEQUENCE</scope>
</reference>
<gene>
    <name evidence="2" type="ORF">SIRAN9287</name>
</gene>
<dbReference type="PATRIC" id="fig|576784.4.peg.9531"/>
<dbReference type="EMBL" id="LK022848">
    <property type="protein sequence ID" value="CDR17257.1"/>
    <property type="molecule type" value="Genomic_DNA"/>
</dbReference>
<name>A0A061A377_9ACTN</name>
<sequence length="48" mass="5326">MIDSISRGRQYGGPMPAVHDHPQRCERPLRGRMAAMGALRRHDAIEAG</sequence>
<protein>
    <submittedName>
        <fullName evidence="2">Uncharacterized protein</fullName>
    </submittedName>
</protein>
<dbReference type="AlphaFoldDB" id="A0A061A377"/>
<evidence type="ECO:0000256" key="1">
    <source>
        <dbReference type="SAM" id="MobiDB-lite"/>
    </source>
</evidence>